<dbReference type="Proteomes" id="UP000067626">
    <property type="component" value="Chromosome"/>
</dbReference>
<dbReference type="Gene3D" id="3.60.40.10">
    <property type="entry name" value="PPM-type phosphatase domain"/>
    <property type="match status" value="1"/>
</dbReference>
<dbReference type="PROSITE" id="PS51746">
    <property type="entry name" value="PPM_2"/>
    <property type="match status" value="1"/>
</dbReference>
<sequence>MLALVPRILPRFDFRIEVGTATDIGLVRETNQDRLLHCPELALFGIADGMGGHAAGEVAAEVALAAVRTEMARPRSAAIVNAYVQGPSLDARREVLALMRRVGAVANDAVREARHEAPGRENMGTTLDFVLLAQSRAFFAHMGDSRAYLIRPKVTVQLTQDHVLYDTLRAAGNPTPPRRPARNPLVNAVGLASTITVDTVFVDLARGDRILLCSDGVYGAVESEAALSRFCAKGTVDDVAEGLIKHARDRGGYDNATAVVIEMCDRFVKREGDAGPSASDLTTLSACPLLAGMAPPAVLGALAAGVELEMAPGERLPREVASDLVAYLVLDGIVEIRDGRRLGASGLIFPESLVGVRRKGDLPVVRTAARVIRIRKDDFAEVCEQDRILAAALYHRLAAFLATE</sequence>
<dbReference type="SUPFAM" id="SSF51206">
    <property type="entry name" value="cAMP-binding domain-like"/>
    <property type="match status" value="1"/>
</dbReference>
<feature type="domain" description="PPM-type phosphatase" evidence="1">
    <location>
        <begin position="17"/>
        <end position="263"/>
    </location>
</feature>
<dbReference type="SMART" id="SM00332">
    <property type="entry name" value="PP2Cc"/>
    <property type="match status" value="1"/>
</dbReference>
<dbReference type="CDD" id="cd00143">
    <property type="entry name" value="PP2Cc"/>
    <property type="match status" value="1"/>
</dbReference>
<dbReference type="Pfam" id="PF13672">
    <property type="entry name" value="PP2C_2"/>
    <property type="match status" value="1"/>
</dbReference>
<dbReference type="KEGG" id="ccro:CMC5_062070"/>
<dbReference type="InterPro" id="IPR036457">
    <property type="entry name" value="PPM-type-like_dom_sf"/>
</dbReference>
<dbReference type="GO" id="GO:0004722">
    <property type="term" value="F:protein serine/threonine phosphatase activity"/>
    <property type="evidence" value="ECO:0007669"/>
    <property type="project" value="InterPro"/>
</dbReference>
<reference evidence="2 3" key="1">
    <citation type="submission" date="2015-07" db="EMBL/GenBank/DDBJ databases">
        <title>Genome analysis of myxobacterium Chondromyces crocatus Cm c5 reveals a high potential for natural compound synthesis and the genetic basis for the loss of fruiting body formation.</title>
        <authorList>
            <person name="Zaburannyi N."/>
            <person name="Bunk B."/>
            <person name="Maier J."/>
            <person name="Overmann J."/>
            <person name="Mueller R."/>
        </authorList>
    </citation>
    <scope>NUCLEOTIDE SEQUENCE [LARGE SCALE GENOMIC DNA]</scope>
    <source>
        <strain evidence="2 3">Cm c5</strain>
    </source>
</reference>
<dbReference type="SMART" id="SM00331">
    <property type="entry name" value="PP2C_SIG"/>
    <property type="match status" value="1"/>
</dbReference>
<dbReference type="InterPro" id="IPR001932">
    <property type="entry name" value="PPM-type_phosphatase-like_dom"/>
</dbReference>
<dbReference type="InterPro" id="IPR015655">
    <property type="entry name" value="PP2C"/>
</dbReference>
<dbReference type="EMBL" id="CP012159">
    <property type="protein sequence ID" value="AKT41985.1"/>
    <property type="molecule type" value="Genomic_DNA"/>
</dbReference>
<dbReference type="AlphaFoldDB" id="A0A0K1EM51"/>
<protein>
    <submittedName>
        <fullName evidence="2">Phosphoprotein phosphatase</fullName>
    </submittedName>
</protein>
<name>A0A0K1EM51_CHOCO</name>
<evidence type="ECO:0000313" key="3">
    <source>
        <dbReference type="Proteomes" id="UP000067626"/>
    </source>
</evidence>
<keyword evidence="3" id="KW-1185">Reference proteome</keyword>
<accession>A0A0K1EM51</accession>
<dbReference type="SUPFAM" id="SSF81606">
    <property type="entry name" value="PP2C-like"/>
    <property type="match status" value="1"/>
</dbReference>
<evidence type="ECO:0000313" key="2">
    <source>
        <dbReference type="EMBL" id="AKT41985.1"/>
    </source>
</evidence>
<gene>
    <name evidence="2" type="ORF">CMC5_062070</name>
</gene>
<organism evidence="2 3">
    <name type="scientific">Chondromyces crocatus</name>
    <dbReference type="NCBI Taxonomy" id="52"/>
    <lineage>
        <taxon>Bacteria</taxon>
        <taxon>Pseudomonadati</taxon>
        <taxon>Myxococcota</taxon>
        <taxon>Polyangia</taxon>
        <taxon>Polyangiales</taxon>
        <taxon>Polyangiaceae</taxon>
        <taxon>Chondromyces</taxon>
    </lineage>
</organism>
<dbReference type="PANTHER" id="PTHR47992">
    <property type="entry name" value="PROTEIN PHOSPHATASE"/>
    <property type="match status" value="1"/>
</dbReference>
<dbReference type="STRING" id="52.CMC5_062070"/>
<proteinExistence type="predicted"/>
<dbReference type="OrthoDB" id="9801841at2"/>
<evidence type="ECO:0000259" key="1">
    <source>
        <dbReference type="PROSITE" id="PS51746"/>
    </source>
</evidence>
<dbReference type="InterPro" id="IPR018490">
    <property type="entry name" value="cNMP-bd_dom_sf"/>
</dbReference>